<comment type="caution">
    <text evidence="4">The sequence shown here is derived from an EMBL/GenBank/DDBJ whole genome shotgun (WGS) entry which is preliminary data.</text>
</comment>
<keyword evidence="1" id="KW-0521">NADP</keyword>
<evidence type="ECO:0000259" key="3">
    <source>
        <dbReference type="SMART" id="SM00829"/>
    </source>
</evidence>
<evidence type="ECO:0000313" key="5">
    <source>
        <dbReference type="Proteomes" id="UP000597444"/>
    </source>
</evidence>
<feature type="domain" description="Enoyl reductase (ER)" evidence="3">
    <location>
        <begin position="17"/>
        <end position="315"/>
    </location>
</feature>
<dbReference type="GO" id="GO:0005829">
    <property type="term" value="C:cytosol"/>
    <property type="evidence" value="ECO:0007669"/>
    <property type="project" value="TreeGrafter"/>
</dbReference>
<dbReference type="AlphaFoldDB" id="A0A8J3I9C2"/>
<dbReference type="InterPro" id="IPR020843">
    <property type="entry name" value="ER"/>
</dbReference>
<dbReference type="GO" id="GO:0070402">
    <property type="term" value="F:NADPH binding"/>
    <property type="evidence" value="ECO:0007669"/>
    <property type="project" value="TreeGrafter"/>
</dbReference>
<dbReference type="CDD" id="cd05289">
    <property type="entry name" value="MDR_like_2"/>
    <property type="match status" value="1"/>
</dbReference>
<dbReference type="InterPro" id="IPR013154">
    <property type="entry name" value="ADH-like_N"/>
</dbReference>
<name>A0A8J3I9C2_9CHLR</name>
<dbReference type="Gene3D" id="3.90.180.10">
    <property type="entry name" value="Medium-chain alcohol dehydrogenases, catalytic domain"/>
    <property type="match status" value="1"/>
</dbReference>
<dbReference type="PANTHER" id="PTHR48106:SF13">
    <property type="entry name" value="QUINONE OXIDOREDUCTASE-RELATED"/>
    <property type="match status" value="1"/>
</dbReference>
<dbReference type="SUPFAM" id="SSF50129">
    <property type="entry name" value="GroES-like"/>
    <property type="match status" value="1"/>
</dbReference>
<dbReference type="Proteomes" id="UP000597444">
    <property type="component" value="Unassembled WGS sequence"/>
</dbReference>
<gene>
    <name evidence="4" type="ORF">KSF_003590</name>
</gene>
<dbReference type="RefSeq" id="WP_236064784.1">
    <property type="nucleotide sequence ID" value="NZ_BNJK01000001.1"/>
</dbReference>
<proteinExistence type="predicted"/>
<evidence type="ECO:0000313" key="4">
    <source>
        <dbReference type="EMBL" id="GHO90311.1"/>
    </source>
</evidence>
<dbReference type="GO" id="GO:0035925">
    <property type="term" value="F:mRNA 3'-UTR AU-rich region binding"/>
    <property type="evidence" value="ECO:0007669"/>
    <property type="project" value="TreeGrafter"/>
</dbReference>
<dbReference type="Pfam" id="PF13602">
    <property type="entry name" value="ADH_zinc_N_2"/>
    <property type="match status" value="1"/>
</dbReference>
<reference evidence="4" key="1">
    <citation type="submission" date="2020-10" db="EMBL/GenBank/DDBJ databases">
        <title>Taxonomic study of unclassified bacteria belonging to the class Ktedonobacteria.</title>
        <authorList>
            <person name="Yabe S."/>
            <person name="Wang C.M."/>
            <person name="Zheng Y."/>
            <person name="Sakai Y."/>
            <person name="Cavaletti L."/>
            <person name="Monciardini P."/>
            <person name="Donadio S."/>
        </authorList>
    </citation>
    <scope>NUCLEOTIDE SEQUENCE</scope>
    <source>
        <strain evidence="4">ID150040</strain>
    </source>
</reference>
<accession>A0A8J3I9C2</accession>
<evidence type="ECO:0000256" key="2">
    <source>
        <dbReference type="ARBA" id="ARBA00023002"/>
    </source>
</evidence>
<dbReference type="PANTHER" id="PTHR48106">
    <property type="entry name" value="QUINONE OXIDOREDUCTASE PIG3-RELATED"/>
    <property type="match status" value="1"/>
</dbReference>
<evidence type="ECO:0000256" key="1">
    <source>
        <dbReference type="ARBA" id="ARBA00022857"/>
    </source>
</evidence>
<organism evidence="4 5">
    <name type="scientific">Reticulibacter mediterranei</name>
    <dbReference type="NCBI Taxonomy" id="2778369"/>
    <lineage>
        <taxon>Bacteria</taxon>
        <taxon>Bacillati</taxon>
        <taxon>Chloroflexota</taxon>
        <taxon>Ktedonobacteria</taxon>
        <taxon>Ktedonobacterales</taxon>
        <taxon>Reticulibacteraceae</taxon>
        <taxon>Reticulibacter</taxon>
    </lineage>
</organism>
<dbReference type="InterPro" id="IPR036291">
    <property type="entry name" value="NAD(P)-bd_dom_sf"/>
</dbReference>
<keyword evidence="2" id="KW-0560">Oxidoreductase</keyword>
<keyword evidence="5" id="KW-1185">Reference proteome</keyword>
<dbReference type="Gene3D" id="3.40.50.720">
    <property type="entry name" value="NAD(P)-binding Rossmann-like Domain"/>
    <property type="match status" value="1"/>
</dbReference>
<dbReference type="InterPro" id="IPR011032">
    <property type="entry name" value="GroES-like_sf"/>
</dbReference>
<dbReference type="Pfam" id="PF08240">
    <property type="entry name" value="ADH_N"/>
    <property type="match status" value="1"/>
</dbReference>
<dbReference type="SUPFAM" id="SSF51735">
    <property type="entry name" value="NAD(P)-binding Rossmann-fold domains"/>
    <property type="match status" value="1"/>
</dbReference>
<sequence>MIDKEQRMQAIAITAFGGPDQLKLVDLPVPSCGPEQVLINVQATGVGMWDVKTRQGSIVLEGQQFPLVLGWESAGIIAKVGEAVTGRDVGTHVICATYQVGIGHYASAVAVPANLIAPMPSSLDALHASALPINGLTAFQAIFEQLKIQPGETLLITGAAGGTGTLAVQLAARVGAHVMVTARNEHHPYLQQLGASEPIDYTQTDFAEAVHAAHPEGIDAVLDCVGGETAARSMQVIRERGRLVSIVDLEQVTPTRHIDTHVLYFRPDGRQLAELTKLVDHGQLTVHLDQVFPLGMAKLAHERLETRHHQGKIVLDVSR</sequence>
<dbReference type="SMART" id="SM00829">
    <property type="entry name" value="PKS_ER"/>
    <property type="match status" value="1"/>
</dbReference>
<dbReference type="GO" id="GO:0003960">
    <property type="term" value="F:quinone reductase (NADPH) activity"/>
    <property type="evidence" value="ECO:0007669"/>
    <property type="project" value="TreeGrafter"/>
</dbReference>
<protein>
    <submittedName>
        <fullName evidence="4">Oxidoreductase</fullName>
    </submittedName>
</protein>
<dbReference type="EMBL" id="BNJK01000001">
    <property type="protein sequence ID" value="GHO90311.1"/>
    <property type="molecule type" value="Genomic_DNA"/>
</dbReference>